<protein>
    <recommendedName>
        <fullName evidence="4">Major facilitator superfamily (MFS) profile domain-containing protein</fullName>
    </recommendedName>
</protein>
<comment type="caution">
    <text evidence="2">The sequence shown here is derived from an EMBL/GenBank/DDBJ whole genome shotgun (WGS) entry which is preliminary data.</text>
</comment>
<dbReference type="RefSeq" id="WP_330133194.1">
    <property type="nucleotide sequence ID" value="NZ_JAUTXY010000004.1"/>
</dbReference>
<dbReference type="Proteomes" id="UP001336020">
    <property type="component" value="Unassembled WGS sequence"/>
</dbReference>
<evidence type="ECO:0000256" key="1">
    <source>
        <dbReference type="SAM" id="Phobius"/>
    </source>
</evidence>
<keyword evidence="1" id="KW-1133">Transmembrane helix</keyword>
<sequence length="122" mass="12787">MTSMSHDRADEGLQRSTRRTIDAVVTALFIIVTIVFAAVAFFVSLLFPMGMDSCGPDGCQEGYLTAASAVTWGGIAVAVAGTVVGVVTAARRRVMMWVWPLLGATTIAVVLIVGLNLAERAG</sequence>
<evidence type="ECO:0000313" key="3">
    <source>
        <dbReference type="Proteomes" id="UP001336020"/>
    </source>
</evidence>
<dbReference type="EMBL" id="JAUTXY010000004">
    <property type="protein sequence ID" value="MEE2057954.1"/>
    <property type="molecule type" value="Genomic_DNA"/>
</dbReference>
<reference evidence="2 3" key="1">
    <citation type="submission" date="2023-07" db="EMBL/GenBank/DDBJ databases">
        <authorList>
            <person name="Girao M."/>
            <person name="Carvalho M.F."/>
        </authorList>
    </citation>
    <scope>NUCLEOTIDE SEQUENCE [LARGE SCALE GENOMIC DNA]</scope>
    <source>
        <strain evidence="2 3">YIM65754</strain>
    </source>
</reference>
<keyword evidence="1" id="KW-0472">Membrane</keyword>
<feature type="transmembrane region" description="Helical" evidence="1">
    <location>
        <begin position="97"/>
        <end position="118"/>
    </location>
</feature>
<evidence type="ECO:0008006" key="4">
    <source>
        <dbReference type="Google" id="ProtNLM"/>
    </source>
</evidence>
<feature type="transmembrane region" description="Helical" evidence="1">
    <location>
        <begin position="21"/>
        <end position="49"/>
    </location>
</feature>
<keyword evidence="1" id="KW-0812">Transmembrane</keyword>
<gene>
    <name evidence="2" type="ORF">Q7514_10515</name>
</gene>
<feature type="transmembrane region" description="Helical" evidence="1">
    <location>
        <begin position="69"/>
        <end position="90"/>
    </location>
</feature>
<proteinExistence type="predicted"/>
<keyword evidence="3" id="KW-1185">Reference proteome</keyword>
<name>A0ABU7L8T1_9NOCA</name>
<accession>A0ABU7L8T1</accession>
<evidence type="ECO:0000313" key="2">
    <source>
        <dbReference type="EMBL" id="MEE2057954.1"/>
    </source>
</evidence>
<organism evidence="2 3">
    <name type="scientific">Rhodococcus artemisiae</name>
    <dbReference type="NCBI Taxonomy" id="714159"/>
    <lineage>
        <taxon>Bacteria</taxon>
        <taxon>Bacillati</taxon>
        <taxon>Actinomycetota</taxon>
        <taxon>Actinomycetes</taxon>
        <taxon>Mycobacteriales</taxon>
        <taxon>Nocardiaceae</taxon>
        <taxon>Rhodococcus</taxon>
    </lineage>
</organism>